<accession>A0AAV2MXT9</accession>
<sequence>MTFLLDLTRSTCTLRVGRELWDTLYNHIVREKEPSSFITNMSYAVWGPEVLASRCVRSQANVVEQELTPTKKFAVINEFEKWMRIKRKMPQMLIDEQLDRSKINKYFNGAITAARKKTNYNIKEKMIPKKTVKSKRAEKAERKPNQKHRLDSRTKNLKTKEEGTSDETSEEKLMSDSDDESS</sequence>
<protein>
    <submittedName>
        <fullName evidence="2">Uncharacterized protein</fullName>
    </submittedName>
</protein>
<evidence type="ECO:0000313" key="3">
    <source>
        <dbReference type="Proteomes" id="UP001497644"/>
    </source>
</evidence>
<name>A0AAV2MXT9_9HYME</name>
<reference evidence="2" key="1">
    <citation type="submission" date="2024-04" db="EMBL/GenBank/DDBJ databases">
        <authorList>
            <consortium name="Molecular Ecology Group"/>
        </authorList>
    </citation>
    <scope>NUCLEOTIDE SEQUENCE</scope>
</reference>
<proteinExistence type="predicted"/>
<dbReference type="Proteomes" id="UP001497644">
    <property type="component" value="Unassembled WGS sequence"/>
</dbReference>
<evidence type="ECO:0000313" key="2">
    <source>
        <dbReference type="EMBL" id="CAL1672150.1"/>
    </source>
</evidence>
<dbReference type="EMBL" id="CAXIPU020000446">
    <property type="protein sequence ID" value="CAL1672150.1"/>
    <property type="molecule type" value="Genomic_DNA"/>
</dbReference>
<evidence type="ECO:0000256" key="1">
    <source>
        <dbReference type="SAM" id="MobiDB-lite"/>
    </source>
</evidence>
<gene>
    <name evidence="2" type="ORF">LPLAT_LOCUS5555</name>
</gene>
<feature type="region of interest" description="Disordered" evidence="1">
    <location>
        <begin position="129"/>
        <end position="182"/>
    </location>
</feature>
<keyword evidence="3" id="KW-1185">Reference proteome</keyword>
<feature type="compositionally biased region" description="Basic and acidic residues" evidence="1">
    <location>
        <begin position="135"/>
        <end position="163"/>
    </location>
</feature>
<comment type="caution">
    <text evidence="2">The sequence shown here is derived from an EMBL/GenBank/DDBJ whole genome shotgun (WGS) entry which is preliminary data.</text>
</comment>
<dbReference type="AlphaFoldDB" id="A0AAV2MXT9"/>
<organism evidence="2 3">
    <name type="scientific">Lasius platythorax</name>
    <dbReference type="NCBI Taxonomy" id="488582"/>
    <lineage>
        <taxon>Eukaryota</taxon>
        <taxon>Metazoa</taxon>
        <taxon>Ecdysozoa</taxon>
        <taxon>Arthropoda</taxon>
        <taxon>Hexapoda</taxon>
        <taxon>Insecta</taxon>
        <taxon>Pterygota</taxon>
        <taxon>Neoptera</taxon>
        <taxon>Endopterygota</taxon>
        <taxon>Hymenoptera</taxon>
        <taxon>Apocrita</taxon>
        <taxon>Aculeata</taxon>
        <taxon>Formicoidea</taxon>
        <taxon>Formicidae</taxon>
        <taxon>Formicinae</taxon>
        <taxon>Lasius</taxon>
        <taxon>Lasius</taxon>
    </lineage>
</organism>